<dbReference type="GO" id="GO:0016020">
    <property type="term" value="C:membrane"/>
    <property type="evidence" value="ECO:0007669"/>
    <property type="project" value="InterPro"/>
</dbReference>
<accession>A0A517VXW4</accession>
<dbReference type="AlphaFoldDB" id="A0A517VXW4"/>
<feature type="signal peptide" evidence="2">
    <location>
        <begin position="1"/>
        <end position="27"/>
    </location>
</feature>
<feature type="chain" id="PRO_5022267730" evidence="2">
    <location>
        <begin position="28"/>
        <end position="410"/>
    </location>
</feature>
<dbReference type="PANTHER" id="PTHR37944">
    <property type="entry name" value="PORIN B"/>
    <property type="match status" value="1"/>
</dbReference>
<dbReference type="Proteomes" id="UP000318704">
    <property type="component" value="Chromosome"/>
</dbReference>
<proteinExistence type="inferred from homology"/>
<dbReference type="Pfam" id="PF04966">
    <property type="entry name" value="OprB"/>
    <property type="match status" value="2"/>
</dbReference>
<comment type="similarity">
    <text evidence="1 2">Belongs to the OprB family.</text>
</comment>
<dbReference type="EMBL" id="CP037920">
    <property type="protein sequence ID" value="QDT97838.1"/>
    <property type="molecule type" value="Genomic_DNA"/>
</dbReference>
<dbReference type="GO" id="GO:0008643">
    <property type="term" value="P:carbohydrate transport"/>
    <property type="evidence" value="ECO:0007669"/>
    <property type="project" value="InterPro"/>
</dbReference>
<dbReference type="PANTHER" id="PTHR37944:SF1">
    <property type="entry name" value="PORIN B"/>
    <property type="match status" value="1"/>
</dbReference>
<gene>
    <name evidence="3" type="primary">oprB</name>
    <name evidence="3" type="ORF">V144x_33200</name>
</gene>
<keyword evidence="2" id="KW-0732">Signal</keyword>
<name>A0A517VXW4_9PLAN</name>
<dbReference type="RefSeq" id="WP_144986128.1">
    <property type="nucleotide sequence ID" value="NZ_CP037920.1"/>
</dbReference>
<sequence precursor="true">MRFQNIFQQILLILALSLIQTAGQVWAQEETTIEPPERIVTEDFSTEATDTRLLSPWLNTENGFTATPVYFGEVFTNAHGGIGTKHATQYEGLLDLALSFDFQKMELPIPGRATILFENTHGRGLNPYVGATQITSNIDSLDNITQISELWWELDLFDEAVTFRIGRQDLSTEFISMETASDFINSAFGLSPSAGLPSFPAPSSAAMAMINLSPSLKFRTGVWDAFRTDERGTFSQNGSILFISEFEYRYTMSQNQLPGIISFGMTYETPGEIPDGVIPRAFGYYLQIEQMIYREADSTDDNPQGLSLFAQHYPTNTDGRSPFPEIPEDGLAGIVYRGLLRGRDEDVAGAGLGWVKLTEGGTDEEFMVELFYKAKINSTLSVQPDIQYINTPSGIYPNALVVGLRVQLDL</sequence>
<dbReference type="GO" id="GO:0015288">
    <property type="term" value="F:porin activity"/>
    <property type="evidence" value="ECO:0007669"/>
    <property type="project" value="InterPro"/>
</dbReference>
<dbReference type="InterPro" id="IPR038673">
    <property type="entry name" value="OprB_sf"/>
</dbReference>
<dbReference type="KEGG" id="gaw:V144x_33200"/>
<evidence type="ECO:0000256" key="2">
    <source>
        <dbReference type="RuleBase" id="RU363072"/>
    </source>
</evidence>
<dbReference type="Gene3D" id="2.40.160.180">
    <property type="entry name" value="Carbohydrate-selective porin OprB"/>
    <property type="match status" value="1"/>
</dbReference>
<evidence type="ECO:0000256" key="1">
    <source>
        <dbReference type="ARBA" id="ARBA00008769"/>
    </source>
</evidence>
<protein>
    <submittedName>
        <fullName evidence="3">Porin B</fullName>
    </submittedName>
</protein>
<evidence type="ECO:0000313" key="3">
    <source>
        <dbReference type="EMBL" id="QDT97838.1"/>
    </source>
</evidence>
<dbReference type="InterPro" id="IPR007049">
    <property type="entry name" value="Carb-sel_porin_OprB"/>
</dbReference>
<evidence type="ECO:0000313" key="4">
    <source>
        <dbReference type="Proteomes" id="UP000318704"/>
    </source>
</evidence>
<dbReference type="InterPro" id="IPR052932">
    <property type="entry name" value="OprB_Porin"/>
</dbReference>
<reference evidence="3 4" key="1">
    <citation type="submission" date="2019-03" db="EMBL/GenBank/DDBJ databases">
        <title>Deep-cultivation of Planctomycetes and their phenomic and genomic characterization uncovers novel biology.</title>
        <authorList>
            <person name="Wiegand S."/>
            <person name="Jogler M."/>
            <person name="Boedeker C."/>
            <person name="Pinto D."/>
            <person name="Vollmers J."/>
            <person name="Rivas-Marin E."/>
            <person name="Kohn T."/>
            <person name="Peeters S.H."/>
            <person name="Heuer A."/>
            <person name="Rast P."/>
            <person name="Oberbeckmann S."/>
            <person name="Bunk B."/>
            <person name="Jeske O."/>
            <person name="Meyerdierks A."/>
            <person name="Storesund J.E."/>
            <person name="Kallscheuer N."/>
            <person name="Luecker S."/>
            <person name="Lage O.M."/>
            <person name="Pohl T."/>
            <person name="Merkel B.J."/>
            <person name="Hornburger P."/>
            <person name="Mueller R.-W."/>
            <person name="Bruemmer F."/>
            <person name="Labrenz M."/>
            <person name="Spormann A.M."/>
            <person name="Op den Camp H."/>
            <person name="Overmann J."/>
            <person name="Amann R."/>
            <person name="Jetten M.S.M."/>
            <person name="Mascher T."/>
            <person name="Medema M.H."/>
            <person name="Devos D.P."/>
            <person name="Kaster A.-K."/>
            <person name="Ovreas L."/>
            <person name="Rohde M."/>
            <person name="Galperin M.Y."/>
            <person name="Jogler C."/>
        </authorList>
    </citation>
    <scope>NUCLEOTIDE SEQUENCE [LARGE SCALE GENOMIC DNA]</scope>
    <source>
        <strain evidence="3 4">V144</strain>
    </source>
</reference>
<organism evidence="3 4">
    <name type="scientific">Gimesia aquarii</name>
    <dbReference type="NCBI Taxonomy" id="2527964"/>
    <lineage>
        <taxon>Bacteria</taxon>
        <taxon>Pseudomonadati</taxon>
        <taxon>Planctomycetota</taxon>
        <taxon>Planctomycetia</taxon>
        <taxon>Planctomycetales</taxon>
        <taxon>Planctomycetaceae</taxon>
        <taxon>Gimesia</taxon>
    </lineage>
</organism>